<dbReference type="PANTHER" id="PTHR47396">
    <property type="entry name" value="TYPE I RESTRICTION ENZYME ECOKI R PROTEIN"/>
    <property type="match status" value="1"/>
</dbReference>
<dbReference type="Pfam" id="PF13156">
    <property type="entry name" value="Mrr_cat_2"/>
    <property type="match status" value="1"/>
</dbReference>
<gene>
    <name evidence="3" type="ORF">DGG96_15485</name>
    <name evidence="4" type="ORF">ELY20_14420</name>
</gene>
<keyword evidence="6" id="KW-1185">Reference proteome</keyword>
<dbReference type="InterPro" id="IPR050742">
    <property type="entry name" value="Helicase_Restrict-Modif_Enz"/>
</dbReference>
<keyword evidence="4" id="KW-0347">Helicase</keyword>
<dbReference type="InterPro" id="IPR014001">
    <property type="entry name" value="Helicase_ATP-bd"/>
</dbReference>
<evidence type="ECO:0000259" key="2">
    <source>
        <dbReference type="PROSITE" id="PS51194"/>
    </source>
</evidence>
<dbReference type="OrthoDB" id="9804086at2"/>
<sequence length="977" mass="112240">MTLFSKIIKSASSWQDVYEELIKYNSHGNKSAGVFFEQFCQYLYLTEPRLKNDYKNVWRFHEVPADIKEKLGFNKIDHGVDLVLEGHDGSLTVVQCKFKNNQSSKIYWTKDKLANLFAEGDKADRFIIFTNASGVDKHTESKKREKLTIVTYCDLINLTAAPLKQIKRMAIGLPTQASKFKAPKDYQKIAIEKVVKGFGKSDRGQLILPCGAGKTLVSLWIKEALNTKHTLILVPSLALLKQIKDEWLSNSSYIPYICVCSEQDIDKSKDSLISNLFDIGGSVSTEPNEIRKFLKKNDQTIVYSTYQSLEKVAEAIRGTKFQFDLAICDEAHKTAGSKLGKYGFIHSDSNILVKKRLYMTATPRVFSNNIKSSLMGESADYIQDMSNPLIFGCEFHRMSFKEAIDRGILVDYQIVAVGITRSEIQQALIQRNYVSDNHTIDEIAHHYALEKFMTEYGSTHVVTFHSSVKKAHAFKERHKRDYINTFSYHVNGGQSTNERKVIMNDFVRSPKSIMTNARCLTEGVDVPSIDAVYFCDPKNSKTDIIQATGRALRRADFKNKKFGYIIVPIFHQTTEEIEDVITSSPFKNLMSIIRALSSHDERLIDEIKKIKFSKGKNIAVSEHIVISEQLKFIKLDGFQEKLLESLYLQIINKSPIVYRSFQEARKFTQSLNLKGQHDWVDYCRNGLKPVDIPSNPDQVYKNHGWNGIGDWLGTGNVANSQKNFLSFDLARAFVHTLGLKSARAWSMYCKSGNKPPNIPTAPEKTYEHNGWISWGDWLGTGSVSLQKKQFRSFEEARRFVRSLKLRSHAEWLKFRESGQKPDDIPVNPNNTYKDDGWVSWPDWLGTNKKQRSKIFLPFELARMYSRALSLKSRAEWNVYSKSIQRPENIPSSPDKFYKDNGWVSWSDWLGTENISSKKRVYWDFTLAREFVHSLQLKKFTEWRVYSQSGQRPNYIPSSPDEVYRNKGWESFSDWLGT</sequence>
<dbReference type="PROSITE" id="PS51192">
    <property type="entry name" value="HELICASE_ATP_BIND_1"/>
    <property type="match status" value="1"/>
</dbReference>
<dbReference type="Gene3D" id="3.40.50.300">
    <property type="entry name" value="P-loop containing nucleotide triphosphate hydrolases"/>
    <property type="match status" value="2"/>
</dbReference>
<dbReference type="InterPro" id="IPR039442">
    <property type="entry name" value="Mrr-like_dom"/>
</dbReference>
<keyword evidence="4" id="KW-0547">Nucleotide-binding</keyword>
<dbReference type="GO" id="GO:0005524">
    <property type="term" value="F:ATP binding"/>
    <property type="evidence" value="ECO:0007669"/>
    <property type="project" value="InterPro"/>
</dbReference>
<dbReference type="Proteomes" id="UP000247152">
    <property type="component" value="Unassembled WGS sequence"/>
</dbReference>
<evidence type="ECO:0000313" key="6">
    <source>
        <dbReference type="Proteomes" id="UP000287374"/>
    </source>
</evidence>
<reference evidence="4 6" key="2">
    <citation type="submission" date="2018-12" db="EMBL/GenBank/DDBJ databases">
        <title>Legionella sp,whole genome shotgun sequence.</title>
        <authorList>
            <person name="Wu H."/>
        </authorList>
    </citation>
    <scope>NUCLEOTIDE SEQUENCE [LARGE SCALE GENOMIC DNA]</scope>
    <source>
        <strain evidence="4">Km489</strain>
        <strain evidence="6">km489</strain>
    </source>
</reference>
<dbReference type="InterPro" id="IPR001650">
    <property type="entry name" value="Helicase_C-like"/>
</dbReference>
<feature type="domain" description="Helicase ATP-binding" evidence="1">
    <location>
        <begin position="195"/>
        <end position="381"/>
    </location>
</feature>
<dbReference type="PANTHER" id="PTHR47396:SF1">
    <property type="entry name" value="ATP-DEPENDENT HELICASE IRC3-RELATED"/>
    <property type="match status" value="1"/>
</dbReference>
<dbReference type="SMART" id="SM00487">
    <property type="entry name" value="DEXDc"/>
    <property type="match status" value="1"/>
</dbReference>
<dbReference type="GO" id="GO:0003677">
    <property type="term" value="F:DNA binding"/>
    <property type="evidence" value="ECO:0007669"/>
    <property type="project" value="InterPro"/>
</dbReference>
<reference evidence="3 5" key="1">
    <citation type="submission" date="2018-05" db="EMBL/GenBank/DDBJ databases">
        <title>Legionella qingyii sp.nov., whole genome shotgun sequence.</title>
        <authorList>
            <person name="Wu H."/>
            <person name="Zhu Q."/>
            <person name="Hu C."/>
        </authorList>
    </citation>
    <scope>NUCLEOTIDE SEQUENCE [LARGE SCALE GENOMIC DNA]</scope>
    <source>
        <strain evidence="3 5">HEB18</strain>
    </source>
</reference>
<dbReference type="SMART" id="SM00490">
    <property type="entry name" value="HELICc"/>
    <property type="match status" value="1"/>
</dbReference>
<organism evidence="3 5">
    <name type="scientific">Legionella qingyii</name>
    <dbReference type="NCBI Taxonomy" id="2184757"/>
    <lineage>
        <taxon>Bacteria</taxon>
        <taxon>Pseudomonadati</taxon>
        <taxon>Pseudomonadota</taxon>
        <taxon>Gammaproteobacteria</taxon>
        <taxon>Legionellales</taxon>
        <taxon>Legionellaceae</taxon>
        <taxon>Legionella</taxon>
    </lineage>
</organism>
<evidence type="ECO:0000259" key="1">
    <source>
        <dbReference type="PROSITE" id="PS51192"/>
    </source>
</evidence>
<dbReference type="Pfam" id="PF04851">
    <property type="entry name" value="ResIII"/>
    <property type="match status" value="1"/>
</dbReference>
<dbReference type="EMBL" id="QHJG01000028">
    <property type="protein sequence ID" value="PWY54780.1"/>
    <property type="molecule type" value="Genomic_DNA"/>
</dbReference>
<feature type="domain" description="Helicase C-terminal" evidence="2">
    <location>
        <begin position="448"/>
        <end position="611"/>
    </location>
</feature>
<name>A0A317U376_9GAMM</name>
<dbReference type="InterPro" id="IPR027417">
    <property type="entry name" value="P-loop_NTPase"/>
</dbReference>
<evidence type="ECO:0000313" key="3">
    <source>
        <dbReference type="EMBL" id="PWY54780.1"/>
    </source>
</evidence>
<dbReference type="GO" id="GO:0004386">
    <property type="term" value="F:helicase activity"/>
    <property type="evidence" value="ECO:0007669"/>
    <property type="project" value="UniProtKB-KW"/>
</dbReference>
<keyword evidence="4" id="KW-0378">Hydrolase</keyword>
<dbReference type="EMBL" id="RZGX01000022">
    <property type="protein sequence ID" value="RUR20854.1"/>
    <property type="molecule type" value="Genomic_DNA"/>
</dbReference>
<keyword evidence="4" id="KW-0067">ATP-binding</keyword>
<comment type="caution">
    <text evidence="3">The sequence shown here is derived from an EMBL/GenBank/DDBJ whole genome shotgun (WGS) entry which is preliminary data.</text>
</comment>
<dbReference type="RefSeq" id="WP_110143555.1">
    <property type="nucleotide sequence ID" value="NZ_QHJG01000028.1"/>
</dbReference>
<dbReference type="SUPFAM" id="SSF52540">
    <property type="entry name" value="P-loop containing nucleoside triphosphate hydrolases"/>
    <property type="match status" value="1"/>
</dbReference>
<protein>
    <submittedName>
        <fullName evidence="4">DEAD/DEAH box helicase</fullName>
    </submittedName>
</protein>
<proteinExistence type="predicted"/>
<evidence type="ECO:0000313" key="4">
    <source>
        <dbReference type="EMBL" id="RUR20854.1"/>
    </source>
</evidence>
<dbReference type="PROSITE" id="PS51194">
    <property type="entry name" value="HELICASE_CTER"/>
    <property type="match status" value="1"/>
</dbReference>
<dbReference type="Proteomes" id="UP000287374">
    <property type="component" value="Unassembled WGS sequence"/>
</dbReference>
<dbReference type="AlphaFoldDB" id="A0A317U376"/>
<dbReference type="Pfam" id="PF00271">
    <property type="entry name" value="Helicase_C"/>
    <property type="match status" value="1"/>
</dbReference>
<evidence type="ECO:0000313" key="5">
    <source>
        <dbReference type="Proteomes" id="UP000247152"/>
    </source>
</evidence>
<dbReference type="GO" id="GO:0016787">
    <property type="term" value="F:hydrolase activity"/>
    <property type="evidence" value="ECO:0007669"/>
    <property type="project" value="InterPro"/>
</dbReference>
<dbReference type="InterPro" id="IPR006935">
    <property type="entry name" value="Helicase/UvrB_N"/>
</dbReference>
<accession>A0A317U376</accession>
<dbReference type="CDD" id="cd18785">
    <property type="entry name" value="SF2_C"/>
    <property type="match status" value="1"/>
</dbReference>
<dbReference type="GO" id="GO:0005829">
    <property type="term" value="C:cytosol"/>
    <property type="evidence" value="ECO:0007669"/>
    <property type="project" value="TreeGrafter"/>
</dbReference>